<keyword evidence="11 15" id="KW-0066">ATP synthesis</keyword>
<keyword evidence="10 15" id="KW-0472">Membrane</keyword>
<dbReference type="RefSeq" id="WP_143977959.1">
    <property type="nucleotide sequence ID" value="NZ_PNOT02000385.1"/>
</dbReference>
<dbReference type="PANTHER" id="PTHR33445">
    <property type="entry name" value="ATP SYNTHASE SUBUNIT B', CHLOROPLASTIC"/>
    <property type="match status" value="1"/>
</dbReference>
<dbReference type="GO" id="GO:0046961">
    <property type="term" value="F:proton-transporting ATPase activity, rotational mechanism"/>
    <property type="evidence" value="ECO:0007669"/>
    <property type="project" value="TreeGrafter"/>
</dbReference>
<reference evidence="19" key="1">
    <citation type="submission" date="2019-07" db="EMBL/GenBank/DDBJ databases">
        <title>Mesorhizobum intechiensis sp. nov. isolated from nodules of Lotus tenuis growing in lowlands of the Flooding Pampa, Argentina.</title>
        <authorList>
            <person name="Estrella M.J."/>
            <person name="Torres Tejerizo G.A."/>
            <person name="Cumpa Velazquez L.M."/>
            <person name="Fontana F."/>
            <person name="Hansen L."/>
            <person name="Pistorio M."/>
            <person name="Sannazzaro A.I."/>
        </authorList>
    </citation>
    <scope>NUCLEOTIDE SEQUENCE</scope>
    <source>
        <strain evidence="19">BD68</strain>
    </source>
</reference>
<evidence type="ECO:0000256" key="15">
    <source>
        <dbReference type="HAMAP-Rule" id="MF_01398"/>
    </source>
</evidence>
<evidence type="ECO:0000256" key="12">
    <source>
        <dbReference type="ARBA" id="ARBA00025198"/>
    </source>
</evidence>
<keyword evidence="7 15" id="KW-0375">Hydrogen ion transport</keyword>
<evidence type="ECO:0000313" key="19">
    <source>
        <dbReference type="EMBL" id="TSE00532.1"/>
    </source>
</evidence>
<comment type="function">
    <text evidence="13">Component of the F(0) channel, it forms part of the peripheral stalk, linking F(1) to F(0). The b'-subunit is a diverged and duplicated form of b found in plants and photosynthetic bacteria.</text>
</comment>
<proteinExistence type="inferred from homology"/>
<gene>
    <name evidence="15" type="primary">atpF</name>
    <name evidence="19" type="ORF">C1D09_032190</name>
</gene>
<evidence type="ECO:0000256" key="5">
    <source>
        <dbReference type="ARBA" id="ARBA00022547"/>
    </source>
</evidence>
<evidence type="ECO:0000256" key="4">
    <source>
        <dbReference type="ARBA" id="ARBA00022475"/>
    </source>
</evidence>
<evidence type="ECO:0000256" key="7">
    <source>
        <dbReference type="ARBA" id="ARBA00022781"/>
    </source>
</evidence>
<evidence type="ECO:0000256" key="14">
    <source>
        <dbReference type="ARBA" id="ARBA00025830"/>
    </source>
</evidence>
<feature type="transmembrane region" description="Helical" evidence="15">
    <location>
        <begin position="48"/>
        <end position="66"/>
    </location>
</feature>
<dbReference type="PANTHER" id="PTHR33445:SF1">
    <property type="entry name" value="ATP SYNTHASE SUBUNIT B"/>
    <property type="match status" value="1"/>
</dbReference>
<protein>
    <recommendedName>
        <fullName evidence="15">ATP synthase subunit b</fullName>
    </recommendedName>
    <alternativeName>
        <fullName evidence="15">ATP synthase F(0) sector subunit b</fullName>
    </alternativeName>
    <alternativeName>
        <fullName evidence="15">ATPase subunit I</fullName>
    </alternativeName>
    <alternativeName>
        <fullName evidence="15">F-type ATPase subunit b</fullName>
        <shortName evidence="15">F-ATPase subunit b</shortName>
    </alternativeName>
</protein>
<keyword evidence="20" id="KW-1185">Reference proteome</keyword>
<keyword evidence="8 15" id="KW-1133">Transmembrane helix</keyword>
<evidence type="ECO:0000256" key="18">
    <source>
        <dbReference type="SAM" id="MobiDB-lite"/>
    </source>
</evidence>
<comment type="similarity">
    <text evidence="2 15 16">Belongs to the ATPase B chain family.</text>
</comment>
<feature type="coiled-coil region" evidence="17">
    <location>
        <begin position="89"/>
        <end position="149"/>
    </location>
</feature>
<evidence type="ECO:0000256" key="17">
    <source>
        <dbReference type="SAM" id="Coils"/>
    </source>
</evidence>
<dbReference type="CDD" id="cd06503">
    <property type="entry name" value="ATP-synt_Fo_b"/>
    <property type="match status" value="1"/>
</dbReference>
<accession>A0A8T9AGG0</accession>
<name>A0A8T9AGG0_9HYPH</name>
<evidence type="ECO:0000256" key="11">
    <source>
        <dbReference type="ARBA" id="ARBA00023310"/>
    </source>
</evidence>
<feature type="region of interest" description="Disordered" evidence="18">
    <location>
        <begin position="1"/>
        <end position="36"/>
    </location>
</feature>
<evidence type="ECO:0000256" key="1">
    <source>
        <dbReference type="ARBA" id="ARBA00004377"/>
    </source>
</evidence>
<comment type="caution">
    <text evidence="19">The sequence shown here is derived from an EMBL/GenBank/DDBJ whole genome shotgun (WGS) entry which is preliminary data.</text>
</comment>
<dbReference type="HAMAP" id="MF_01398">
    <property type="entry name" value="ATP_synth_b_bprime"/>
    <property type="match status" value="1"/>
</dbReference>
<comment type="function">
    <text evidence="12 15">F(1)F(0) ATP synthase produces ATP from ADP in the presence of a proton or sodium gradient. F-type ATPases consist of two structural domains, F(1) containing the extramembraneous catalytic core and F(0) containing the membrane proton channel, linked together by a central stalk and a peripheral stalk. During catalysis, ATP synthesis in the catalytic domain of F(1) is coupled via a rotary mechanism of the central stalk subunits to proton translocation.</text>
</comment>
<comment type="subunit">
    <text evidence="14 15">F-type ATPases have 2 components, F(1) - the catalytic core - and F(0) - the membrane proton channel. F(1) has five subunits: alpha(3), beta(3), gamma(1), delta(1), epsilon(1). F(0) has three main subunits: a(1), b(2) and c(10-14). The alpha and beta chains form an alternating ring which encloses part of the gamma chain. F(1) is attached to F(0) by a central stalk formed by the gamma and epsilon chains, while a peripheral stalk is formed by the delta and b chains.</text>
</comment>
<sequence>MFVTSAFAQESAPSADTSHAATGADTHSGTSVPAEAHGAFPPFDPATFPSQLLWLAITFGLFYLFLKRVVVPRVGGIIDVRNDRISQDLDQAAKLKGEADAAVAAYEQELAEAKSNANSIGQQAADAAKAEAEAARKKIEASLDEKLGEAEARISSIKANAMKEVGSIAEDTASAIVEALVGGKASKAEVAAAVKSVAR</sequence>
<dbReference type="InterPro" id="IPR050059">
    <property type="entry name" value="ATP_synthase_B_chain"/>
</dbReference>
<evidence type="ECO:0000256" key="16">
    <source>
        <dbReference type="RuleBase" id="RU003848"/>
    </source>
</evidence>
<evidence type="ECO:0000256" key="8">
    <source>
        <dbReference type="ARBA" id="ARBA00022989"/>
    </source>
</evidence>
<dbReference type="OrthoDB" id="9805716at2"/>
<dbReference type="Proteomes" id="UP000235507">
    <property type="component" value="Unassembled WGS sequence"/>
</dbReference>
<evidence type="ECO:0000256" key="6">
    <source>
        <dbReference type="ARBA" id="ARBA00022692"/>
    </source>
</evidence>
<keyword evidence="5 15" id="KW-0138">CF(0)</keyword>
<dbReference type="InterPro" id="IPR002146">
    <property type="entry name" value="ATP_synth_b/b'su_bac/chlpt"/>
</dbReference>
<dbReference type="EMBL" id="PNOT02000385">
    <property type="protein sequence ID" value="TSE00532.1"/>
    <property type="molecule type" value="Genomic_DNA"/>
</dbReference>
<dbReference type="NCBIfam" id="NF006612">
    <property type="entry name" value="PRK09174.1"/>
    <property type="match status" value="1"/>
</dbReference>
<keyword evidence="6 15" id="KW-0812">Transmembrane</keyword>
<dbReference type="GO" id="GO:0005886">
    <property type="term" value="C:plasma membrane"/>
    <property type="evidence" value="ECO:0007669"/>
    <property type="project" value="UniProtKB-SubCell"/>
</dbReference>
<feature type="compositionally biased region" description="Polar residues" evidence="18">
    <location>
        <begin position="1"/>
        <end position="31"/>
    </location>
</feature>
<evidence type="ECO:0000313" key="20">
    <source>
        <dbReference type="Proteomes" id="UP000235507"/>
    </source>
</evidence>
<keyword evidence="4 15" id="KW-1003">Cell membrane</keyword>
<dbReference type="GO" id="GO:0045259">
    <property type="term" value="C:proton-transporting ATP synthase complex"/>
    <property type="evidence" value="ECO:0007669"/>
    <property type="project" value="UniProtKB-KW"/>
</dbReference>
<keyword evidence="3 15" id="KW-0813">Transport</keyword>
<dbReference type="Pfam" id="PF00430">
    <property type="entry name" value="ATP-synt_B"/>
    <property type="match status" value="1"/>
</dbReference>
<evidence type="ECO:0000256" key="10">
    <source>
        <dbReference type="ARBA" id="ARBA00023136"/>
    </source>
</evidence>
<keyword evidence="17" id="KW-0175">Coiled coil</keyword>
<dbReference type="GO" id="GO:0046933">
    <property type="term" value="F:proton-transporting ATP synthase activity, rotational mechanism"/>
    <property type="evidence" value="ECO:0007669"/>
    <property type="project" value="UniProtKB-UniRule"/>
</dbReference>
<evidence type="ECO:0000256" key="13">
    <source>
        <dbReference type="ARBA" id="ARBA00025614"/>
    </source>
</evidence>
<organism evidence="19 20">
    <name type="scientific">Mesorhizobium intechi</name>
    <dbReference type="NCBI Taxonomy" id="537601"/>
    <lineage>
        <taxon>Bacteria</taxon>
        <taxon>Pseudomonadati</taxon>
        <taxon>Pseudomonadota</taxon>
        <taxon>Alphaproteobacteria</taxon>
        <taxon>Hyphomicrobiales</taxon>
        <taxon>Phyllobacteriaceae</taxon>
        <taxon>Mesorhizobium</taxon>
    </lineage>
</organism>
<evidence type="ECO:0000256" key="2">
    <source>
        <dbReference type="ARBA" id="ARBA00005513"/>
    </source>
</evidence>
<evidence type="ECO:0000256" key="3">
    <source>
        <dbReference type="ARBA" id="ARBA00022448"/>
    </source>
</evidence>
<dbReference type="AlphaFoldDB" id="A0A8T9AGG0"/>
<comment type="subcellular location">
    <subcellularLocation>
        <location evidence="1">Cell inner membrane</location>
        <topology evidence="1">Single-pass membrane protein</topology>
    </subcellularLocation>
    <subcellularLocation>
        <location evidence="15">Cell membrane</location>
        <topology evidence="15">Single-pass membrane protein</topology>
    </subcellularLocation>
</comment>
<evidence type="ECO:0000256" key="9">
    <source>
        <dbReference type="ARBA" id="ARBA00023065"/>
    </source>
</evidence>
<keyword evidence="9 15" id="KW-0406">Ion transport</keyword>